<organism evidence="1 2">
    <name type="scientific">Telluria mixta</name>
    <dbReference type="NCBI Taxonomy" id="34071"/>
    <lineage>
        <taxon>Bacteria</taxon>
        <taxon>Pseudomonadati</taxon>
        <taxon>Pseudomonadota</taxon>
        <taxon>Betaproteobacteria</taxon>
        <taxon>Burkholderiales</taxon>
        <taxon>Oxalobacteraceae</taxon>
        <taxon>Telluria group</taxon>
        <taxon>Telluria</taxon>
    </lineage>
</organism>
<reference evidence="1" key="1">
    <citation type="submission" date="2022-08" db="EMBL/GenBank/DDBJ databases">
        <title>Reclassification of Massilia species as members of the genera Telluria, Duganella, Pseudoduganella, Mokoshia gen. nov. and Zemynaea gen. nov. using orthogonal and non-orthogonal genome-based approaches.</title>
        <authorList>
            <person name="Bowman J.P."/>
        </authorList>
    </citation>
    <scope>NUCLEOTIDE SEQUENCE</scope>
    <source>
        <strain evidence="1">LMG 11547</strain>
    </source>
</reference>
<protein>
    <submittedName>
        <fullName evidence="1">Uncharacterized protein</fullName>
    </submittedName>
</protein>
<proteinExistence type="predicted"/>
<dbReference type="EMBL" id="JANUHC010000008">
    <property type="protein sequence ID" value="MCS0632018.1"/>
    <property type="molecule type" value="Genomic_DNA"/>
</dbReference>
<name>A0ABT2C3P7_9BURK</name>
<accession>A0ABT2C3P7</accession>
<evidence type="ECO:0000313" key="2">
    <source>
        <dbReference type="Proteomes" id="UP001165263"/>
    </source>
</evidence>
<comment type="caution">
    <text evidence="1">The sequence shown here is derived from an EMBL/GenBank/DDBJ whole genome shotgun (WGS) entry which is preliminary data.</text>
</comment>
<dbReference type="Proteomes" id="UP001165263">
    <property type="component" value="Unassembled WGS sequence"/>
</dbReference>
<sequence>MNRRHDRISAMFIDAVLNGSPQHGIAHAARLLHEDGVPFDVALRVLTRPVGRRQGPRPPHVLVAAAAALVRPFGSAHRWEAPDKSTLQF</sequence>
<evidence type="ECO:0000313" key="1">
    <source>
        <dbReference type="EMBL" id="MCS0632018.1"/>
    </source>
</evidence>
<keyword evidence="2" id="KW-1185">Reference proteome</keyword>
<gene>
    <name evidence="1" type="ORF">NX786_22070</name>
</gene>
<dbReference type="RefSeq" id="WP_259451054.1">
    <property type="nucleotide sequence ID" value="NZ_CP119520.1"/>
</dbReference>